<evidence type="ECO:0000256" key="2">
    <source>
        <dbReference type="ARBA" id="ARBA00008860"/>
    </source>
</evidence>
<dbReference type="Gene3D" id="1.10.1200.10">
    <property type="entry name" value="ACP-like"/>
    <property type="match status" value="1"/>
</dbReference>
<keyword evidence="4" id="KW-0496">Mitochondrion</keyword>
<evidence type="ECO:0000313" key="7">
    <source>
        <dbReference type="EMBL" id="CAK7921679.1"/>
    </source>
</evidence>
<dbReference type="Pfam" id="PF10501">
    <property type="entry name" value="Ribosomal_L50"/>
    <property type="match status" value="1"/>
</dbReference>
<evidence type="ECO:0000256" key="3">
    <source>
        <dbReference type="ARBA" id="ARBA00022980"/>
    </source>
</evidence>
<evidence type="ECO:0000256" key="5">
    <source>
        <dbReference type="ARBA" id="ARBA00023274"/>
    </source>
</evidence>
<keyword evidence="5" id="KW-0687">Ribonucleoprotein</keyword>
<name>A0ABP0EMB3_9ASCO</name>
<protein>
    <recommendedName>
        <fullName evidence="6">Large ribosomal subunit protein mL50</fullName>
    </recommendedName>
</protein>
<accession>A0ABP0EMB3</accession>
<comment type="similarity">
    <text evidence="2">Belongs to the mitochondrion-specific ribosomal protein mL50 family.</text>
</comment>
<dbReference type="InterPro" id="IPR036736">
    <property type="entry name" value="ACP-like_sf"/>
</dbReference>
<dbReference type="InterPro" id="IPR018305">
    <property type="entry name" value="Ribosomal_m50"/>
</dbReference>
<evidence type="ECO:0000313" key="8">
    <source>
        <dbReference type="Proteomes" id="UP001497600"/>
    </source>
</evidence>
<dbReference type="EMBL" id="OZ004260">
    <property type="protein sequence ID" value="CAK7921679.1"/>
    <property type="molecule type" value="Genomic_DNA"/>
</dbReference>
<sequence>MLSPITRQLGLTASRSNIRLFSYTSTRPFITDLFRDRKTLEQRNDQLAEKNAVEASSPEEDVYKKDSKIVFLTKENSPDFKHFNMETDMPGFKIEQWKSQIVKKQDIEAKYSPELLKDVITQSYTEVSGAAQVADFASVELNDLQLRFNLAKSLQQKLGFDISDYIFSKSHNLELLHSQLSELVSIRYTNERNPNAIALRPEDFTAGNVYLNEELNSQQQEKAFAKLVQEAKKAEASA</sequence>
<proteinExistence type="inferred from homology"/>
<evidence type="ECO:0000256" key="1">
    <source>
        <dbReference type="ARBA" id="ARBA00004173"/>
    </source>
</evidence>
<evidence type="ECO:0000256" key="6">
    <source>
        <dbReference type="ARBA" id="ARBA00035183"/>
    </source>
</evidence>
<comment type="subcellular location">
    <subcellularLocation>
        <location evidence="1">Mitochondrion</location>
    </subcellularLocation>
</comment>
<keyword evidence="8" id="KW-1185">Reference proteome</keyword>
<keyword evidence="3" id="KW-0689">Ribosomal protein</keyword>
<organism evidence="7 8">
    <name type="scientific">[Candida] anglica</name>
    <dbReference type="NCBI Taxonomy" id="148631"/>
    <lineage>
        <taxon>Eukaryota</taxon>
        <taxon>Fungi</taxon>
        <taxon>Dikarya</taxon>
        <taxon>Ascomycota</taxon>
        <taxon>Saccharomycotina</taxon>
        <taxon>Pichiomycetes</taxon>
        <taxon>Debaryomycetaceae</taxon>
        <taxon>Kurtzmaniella</taxon>
    </lineage>
</organism>
<dbReference type="Proteomes" id="UP001497600">
    <property type="component" value="Chromosome H"/>
</dbReference>
<reference evidence="7 8" key="1">
    <citation type="submission" date="2024-01" db="EMBL/GenBank/DDBJ databases">
        <authorList>
            <consortium name="Genoscope - CEA"/>
            <person name="William W."/>
        </authorList>
    </citation>
    <scope>NUCLEOTIDE SEQUENCE [LARGE SCALE GENOMIC DNA]</scope>
    <source>
        <strain evidence="7 8">29B2s-10</strain>
    </source>
</reference>
<evidence type="ECO:0000256" key="4">
    <source>
        <dbReference type="ARBA" id="ARBA00023128"/>
    </source>
</evidence>
<gene>
    <name evidence="7" type="ORF">CAAN4_H17106</name>
</gene>